<evidence type="ECO:0000313" key="8">
    <source>
        <dbReference type="EMBL" id="CAH3164475.1"/>
    </source>
</evidence>
<dbReference type="InterPro" id="IPR044399">
    <property type="entry name" value="Mb-like_M"/>
</dbReference>
<comment type="similarity">
    <text evidence="6">Belongs to the globin family.</text>
</comment>
<proteinExistence type="inferred from homology"/>
<evidence type="ECO:0000256" key="4">
    <source>
        <dbReference type="ARBA" id="ARBA00022723"/>
    </source>
</evidence>
<name>A0ABN8QKH1_9CNID</name>
<evidence type="ECO:0000256" key="3">
    <source>
        <dbReference type="ARBA" id="ARBA00022621"/>
    </source>
</evidence>
<dbReference type="Proteomes" id="UP001159405">
    <property type="component" value="Unassembled WGS sequence"/>
</dbReference>
<dbReference type="SUPFAM" id="SSF46458">
    <property type="entry name" value="Globin-like"/>
    <property type="match status" value="1"/>
</dbReference>
<dbReference type="EMBL" id="CALNXK010000129">
    <property type="protein sequence ID" value="CAH3164475.1"/>
    <property type="molecule type" value="Genomic_DNA"/>
</dbReference>
<dbReference type="InterPro" id="IPR009050">
    <property type="entry name" value="Globin-like_sf"/>
</dbReference>
<keyword evidence="5" id="KW-0408">Iron</keyword>
<evidence type="ECO:0000256" key="2">
    <source>
        <dbReference type="ARBA" id="ARBA00022617"/>
    </source>
</evidence>
<evidence type="ECO:0000256" key="6">
    <source>
        <dbReference type="RuleBase" id="RU000356"/>
    </source>
</evidence>
<keyword evidence="1 6" id="KW-0813">Transport</keyword>
<dbReference type="CDD" id="cd01040">
    <property type="entry name" value="Mb-like"/>
    <property type="match status" value="1"/>
</dbReference>
<evidence type="ECO:0000256" key="5">
    <source>
        <dbReference type="ARBA" id="ARBA00023004"/>
    </source>
</evidence>
<reference evidence="8 9" key="1">
    <citation type="submission" date="2022-05" db="EMBL/GenBank/DDBJ databases">
        <authorList>
            <consortium name="Genoscope - CEA"/>
            <person name="William W."/>
        </authorList>
    </citation>
    <scope>NUCLEOTIDE SEQUENCE [LARGE SCALE GENOMIC DNA]</scope>
</reference>
<evidence type="ECO:0000256" key="1">
    <source>
        <dbReference type="ARBA" id="ARBA00022448"/>
    </source>
</evidence>
<protein>
    <recommendedName>
        <fullName evidence="7">Globin domain-containing protein</fullName>
    </recommendedName>
</protein>
<gene>
    <name evidence="8" type="ORF">PLOB_00006323</name>
</gene>
<dbReference type="Pfam" id="PF00042">
    <property type="entry name" value="Globin"/>
    <property type="match status" value="1"/>
</dbReference>
<dbReference type="PANTHER" id="PTHR46458">
    <property type="entry name" value="BLR2807 PROTEIN"/>
    <property type="match status" value="1"/>
</dbReference>
<keyword evidence="3 6" id="KW-0561">Oxygen transport</keyword>
<comment type="caution">
    <text evidence="8">The sequence shown here is derived from an EMBL/GenBank/DDBJ whole genome shotgun (WGS) entry which is preliminary data.</text>
</comment>
<dbReference type="PANTHER" id="PTHR46458:SF1">
    <property type="entry name" value="GEO09476P1"/>
    <property type="match status" value="1"/>
</dbReference>
<dbReference type="InterPro" id="IPR012292">
    <property type="entry name" value="Globin/Proto"/>
</dbReference>
<dbReference type="InterPro" id="IPR000971">
    <property type="entry name" value="Globin"/>
</dbReference>
<dbReference type="PROSITE" id="PS01033">
    <property type="entry name" value="GLOBIN"/>
    <property type="match status" value="1"/>
</dbReference>
<evidence type="ECO:0000313" key="9">
    <source>
        <dbReference type="Proteomes" id="UP001159405"/>
    </source>
</evidence>
<keyword evidence="4" id="KW-0479">Metal-binding</keyword>
<keyword evidence="2 6" id="KW-0349">Heme</keyword>
<feature type="domain" description="Globin" evidence="7">
    <location>
        <begin position="27"/>
        <end position="173"/>
    </location>
</feature>
<accession>A0ABN8QKH1</accession>
<keyword evidence="9" id="KW-1185">Reference proteome</keyword>
<dbReference type="InterPro" id="IPR050532">
    <property type="entry name" value="Globin-like_OT"/>
</dbReference>
<sequence length="176" mass="20518">MGCTNSHGIEKSVIEYPFASIEKTVIPLTEDQIKIVRETWDIIEPHKKEIGVNVYVRFLSMNPTLKASFPDFKDISVDEINQRNSHPRRLMAAIENSVNSLNDVETFTEYVTELGRRHSRYSLKPTKAYFRDLEKAFLRSLKDHLQSCWRVEVEESWVRLFNFMACIMLKGLSSKT</sequence>
<evidence type="ECO:0000259" key="7">
    <source>
        <dbReference type="PROSITE" id="PS01033"/>
    </source>
</evidence>
<dbReference type="Gene3D" id="1.10.490.10">
    <property type="entry name" value="Globins"/>
    <property type="match status" value="1"/>
</dbReference>
<organism evidence="8 9">
    <name type="scientific">Porites lobata</name>
    <dbReference type="NCBI Taxonomy" id="104759"/>
    <lineage>
        <taxon>Eukaryota</taxon>
        <taxon>Metazoa</taxon>
        <taxon>Cnidaria</taxon>
        <taxon>Anthozoa</taxon>
        <taxon>Hexacorallia</taxon>
        <taxon>Scleractinia</taxon>
        <taxon>Fungiina</taxon>
        <taxon>Poritidae</taxon>
        <taxon>Porites</taxon>
    </lineage>
</organism>